<dbReference type="Proteomes" id="UP000262582">
    <property type="component" value="Chromosome"/>
</dbReference>
<dbReference type="KEGG" id="aell:AELL_1325"/>
<name>A0A347U810_9BACT</name>
<gene>
    <name evidence="1" type="ORF">AELL_1325</name>
    <name evidence="2" type="ORF">CP962_08160</name>
</gene>
<evidence type="ECO:0000313" key="3">
    <source>
        <dbReference type="Proteomes" id="UP000262582"/>
    </source>
</evidence>
<organism evidence="2 4">
    <name type="scientific">Arcobacter ellisii</name>
    <dbReference type="NCBI Taxonomy" id="913109"/>
    <lineage>
        <taxon>Bacteria</taxon>
        <taxon>Pseudomonadati</taxon>
        <taxon>Campylobacterota</taxon>
        <taxon>Epsilonproteobacteria</taxon>
        <taxon>Campylobacterales</taxon>
        <taxon>Arcobacteraceae</taxon>
        <taxon>Arcobacter</taxon>
    </lineage>
</organism>
<proteinExistence type="predicted"/>
<evidence type="ECO:0000313" key="2">
    <source>
        <dbReference type="EMBL" id="RXI30312.1"/>
    </source>
</evidence>
<reference evidence="1 3" key="2">
    <citation type="submission" date="2018-08" db="EMBL/GenBank/DDBJ databases">
        <title>Complete genome of the Arcobacter ellisii type strain LMG 26155.</title>
        <authorList>
            <person name="Miller W.G."/>
            <person name="Yee E."/>
            <person name="Bono J.L."/>
        </authorList>
    </citation>
    <scope>NUCLEOTIDE SEQUENCE [LARGE SCALE GENOMIC DNA]</scope>
    <source>
        <strain evidence="1 3">LMG 26155</strain>
    </source>
</reference>
<dbReference type="EMBL" id="NXIG01000007">
    <property type="protein sequence ID" value="RXI30312.1"/>
    <property type="molecule type" value="Genomic_DNA"/>
</dbReference>
<keyword evidence="3" id="KW-1185">Reference proteome</keyword>
<protein>
    <submittedName>
        <fullName evidence="2">Uncharacterized protein</fullName>
    </submittedName>
</protein>
<reference evidence="2 4" key="1">
    <citation type="submission" date="2017-09" db="EMBL/GenBank/DDBJ databases">
        <title>Genomics of the genus Arcobacter.</title>
        <authorList>
            <person name="Perez-Cataluna A."/>
            <person name="Figueras M.J."/>
            <person name="Salas-Masso N."/>
        </authorList>
    </citation>
    <scope>NUCLEOTIDE SEQUENCE [LARGE SCALE GENOMIC DNA]</scope>
    <source>
        <strain evidence="2 4">CECT 7837</strain>
    </source>
</reference>
<dbReference type="EMBL" id="CP032097">
    <property type="protein sequence ID" value="AXX94988.1"/>
    <property type="molecule type" value="Genomic_DNA"/>
</dbReference>
<sequence>MELNRKNIYEDFKMSFIKKDNQILKENGFNTIKIGCDGVIRLPKSALNAGIGKKLRDLGIKSKIIVW</sequence>
<evidence type="ECO:0000313" key="1">
    <source>
        <dbReference type="EMBL" id="AXX94988.1"/>
    </source>
</evidence>
<accession>A0A347U810</accession>
<evidence type="ECO:0000313" key="4">
    <source>
        <dbReference type="Proteomes" id="UP000290588"/>
    </source>
</evidence>
<dbReference type="Proteomes" id="UP000290588">
    <property type="component" value="Unassembled WGS sequence"/>
</dbReference>
<dbReference type="AlphaFoldDB" id="A0A347U810"/>